<accession>A0ABS2EL45</accession>
<feature type="transmembrane region" description="Helical" evidence="1">
    <location>
        <begin position="12"/>
        <end position="33"/>
    </location>
</feature>
<evidence type="ECO:0000313" key="2">
    <source>
        <dbReference type="EMBL" id="MBM6753233.1"/>
    </source>
</evidence>
<proteinExistence type="predicted"/>
<dbReference type="InterPro" id="IPR021008">
    <property type="entry name" value="DltX"/>
</dbReference>
<dbReference type="Proteomes" id="UP000776629">
    <property type="component" value="Unassembled WGS sequence"/>
</dbReference>
<organism evidence="2 3">
    <name type="scientific">Limosilactobacillus alvi</name>
    <dbReference type="NCBI Taxonomy" id="990412"/>
    <lineage>
        <taxon>Bacteria</taxon>
        <taxon>Bacillati</taxon>
        <taxon>Bacillota</taxon>
        <taxon>Bacilli</taxon>
        <taxon>Lactobacillales</taxon>
        <taxon>Lactobacillaceae</taxon>
        <taxon>Limosilactobacillus</taxon>
    </lineage>
</organism>
<keyword evidence="1" id="KW-0472">Membrane</keyword>
<dbReference type="RefSeq" id="WP_180870951.1">
    <property type="nucleotide sequence ID" value="NZ_JACJJQ010000001.1"/>
</dbReference>
<keyword evidence="3" id="KW-1185">Reference proteome</keyword>
<gene>
    <name evidence="2" type="ORF">H5993_00425</name>
</gene>
<evidence type="ECO:0000256" key="1">
    <source>
        <dbReference type="SAM" id="Phobius"/>
    </source>
</evidence>
<keyword evidence="1" id="KW-0812">Transmembrane</keyword>
<name>A0ABS2EL45_9LACO</name>
<comment type="caution">
    <text evidence="2">The sequence shown here is derived from an EMBL/GenBank/DDBJ whole genome shotgun (WGS) entry which is preliminary data.</text>
</comment>
<dbReference type="Pfam" id="PF12459">
    <property type="entry name" value="DltX"/>
    <property type="match status" value="1"/>
</dbReference>
<evidence type="ECO:0000313" key="3">
    <source>
        <dbReference type="Proteomes" id="UP000776629"/>
    </source>
</evidence>
<reference evidence="2 3" key="1">
    <citation type="journal article" date="2021" name="Sci. Rep.">
        <title>The distribution of antibiotic resistance genes in chicken gut microbiota commensals.</title>
        <authorList>
            <person name="Juricova H."/>
            <person name="Matiasovicova J."/>
            <person name="Kubasova T."/>
            <person name="Cejkova D."/>
            <person name="Rychlik I."/>
        </authorList>
    </citation>
    <scope>NUCLEOTIDE SEQUENCE [LARGE SCALE GENOMIC DNA]</scope>
    <source>
        <strain evidence="2 3">An810</strain>
    </source>
</reference>
<sequence>MKALKDHPIASFVIKTILYFIILMLLIYMYGYFGIGQAPFIYNEF</sequence>
<keyword evidence="1" id="KW-1133">Transmembrane helix</keyword>
<dbReference type="EMBL" id="JACJJQ010000001">
    <property type="protein sequence ID" value="MBM6753233.1"/>
    <property type="molecule type" value="Genomic_DNA"/>
</dbReference>
<protein>
    <submittedName>
        <fullName evidence="2">Teichoic acid D-Ala incorporation-associated protein DltX</fullName>
    </submittedName>
</protein>